<keyword evidence="12 13" id="KW-0472">Membrane</keyword>
<gene>
    <name evidence="14" type="primary">Cyp3a11</name>
    <name evidence="14" type="ORF">GZH46_02467</name>
</gene>
<keyword evidence="6" id="KW-0479">Metal-binding</keyword>
<evidence type="ECO:0000256" key="11">
    <source>
        <dbReference type="ARBA" id="ARBA00023033"/>
    </source>
</evidence>
<dbReference type="PRINTS" id="PR00385">
    <property type="entry name" value="P450"/>
</dbReference>
<evidence type="ECO:0000256" key="6">
    <source>
        <dbReference type="ARBA" id="ARBA00022723"/>
    </source>
</evidence>
<comment type="similarity">
    <text evidence="4">Belongs to the cytochrome P450 family.</text>
</comment>
<dbReference type="PRINTS" id="PR00463">
    <property type="entry name" value="EP450I"/>
</dbReference>
<evidence type="ECO:0000256" key="1">
    <source>
        <dbReference type="ARBA" id="ARBA00001971"/>
    </source>
</evidence>
<keyword evidence="13" id="KW-1133">Transmembrane helix</keyword>
<dbReference type="SUPFAM" id="SSF48264">
    <property type="entry name" value="Cytochrome P450"/>
    <property type="match status" value="3"/>
</dbReference>
<keyword evidence="13" id="KW-0812">Transmembrane</keyword>
<organism evidence="14 15">
    <name type="scientific">Fragariocoptes setiger</name>
    <dbReference type="NCBI Taxonomy" id="1670756"/>
    <lineage>
        <taxon>Eukaryota</taxon>
        <taxon>Metazoa</taxon>
        <taxon>Ecdysozoa</taxon>
        <taxon>Arthropoda</taxon>
        <taxon>Chelicerata</taxon>
        <taxon>Arachnida</taxon>
        <taxon>Acari</taxon>
        <taxon>Acariformes</taxon>
        <taxon>Trombidiformes</taxon>
        <taxon>Prostigmata</taxon>
        <taxon>Eupodina</taxon>
        <taxon>Eriophyoidea</taxon>
        <taxon>Phytoptidae</taxon>
        <taxon>Fragariocoptes</taxon>
    </lineage>
</organism>
<evidence type="ECO:0000256" key="5">
    <source>
        <dbReference type="ARBA" id="ARBA00022617"/>
    </source>
</evidence>
<keyword evidence="10" id="KW-0408">Iron</keyword>
<dbReference type="Proteomes" id="UP000825002">
    <property type="component" value="Unassembled WGS sequence"/>
</dbReference>
<evidence type="ECO:0000256" key="3">
    <source>
        <dbReference type="ARBA" id="ARBA00004406"/>
    </source>
</evidence>
<comment type="cofactor">
    <cofactor evidence="1">
        <name>heme</name>
        <dbReference type="ChEBI" id="CHEBI:30413"/>
    </cofactor>
</comment>
<name>A0ABQ7S703_9ACAR</name>
<comment type="caution">
    <text evidence="14">The sequence shown here is derived from an EMBL/GenBank/DDBJ whole genome shotgun (WGS) entry which is preliminary data.</text>
</comment>
<evidence type="ECO:0000256" key="9">
    <source>
        <dbReference type="ARBA" id="ARBA00023002"/>
    </source>
</evidence>
<keyword evidence="15" id="KW-1185">Reference proteome</keyword>
<keyword evidence="11" id="KW-0503">Monooxygenase</keyword>
<dbReference type="Pfam" id="PF00067">
    <property type="entry name" value="p450"/>
    <property type="match status" value="4"/>
</dbReference>
<dbReference type="PANTHER" id="PTHR24292:SF54">
    <property type="entry name" value="CYP9F3-RELATED"/>
    <property type="match status" value="1"/>
</dbReference>
<dbReference type="InterPro" id="IPR036396">
    <property type="entry name" value="Cyt_P450_sf"/>
</dbReference>
<feature type="non-terminal residue" evidence="14">
    <location>
        <position position="1653"/>
    </location>
</feature>
<dbReference type="InterPro" id="IPR050476">
    <property type="entry name" value="Insect_CytP450_Detox"/>
</dbReference>
<keyword evidence="5" id="KW-0349">Heme</keyword>
<evidence type="ECO:0000313" key="15">
    <source>
        <dbReference type="Proteomes" id="UP000825002"/>
    </source>
</evidence>
<keyword evidence="7" id="KW-0256">Endoplasmic reticulum</keyword>
<dbReference type="EMBL" id="JAIFTH010000727">
    <property type="protein sequence ID" value="KAG9509025.1"/>
    <property type="molecule type" value="Genomic_DNA"/>
</dbReference>
<dbReference type="Gene3D" id="1.10.630.10">
    <property type="entry name" value="Cytochrome P450"/>
    <property type="match status" value="3"/>
</dbReference>
<dbReference type="PROSITE" id="PS00086">
    <property type="entry name" value="CYTOCHROME_P450"/>
    <property type="match status" value="3"/>
</dbReference>
<dbReference type="InterPro" id="IPR002401">
    <property type="entry name" value="Cyt_P450_E_grp-I"/>
</dbReference>
<evidence type="ECO:0000256" key="13">
    <source>
        <dbReference type="SAM" id="Phobius"/>
    </source>
</evidence>
<evidence type="ECO:0000256" key="4">
    <source>
        <dbReference type="ARBA" id="ARBA00010617"/>
    </source>
</evidence>
<evidence type="ECO:0000256" key="10">
    <source>
        <dbReference type="ARBA" id="ARBA00023004"/>
    </source>
</evidence>
<accession>A0ABQ7S703</accession>
<sequence>MQSTDQNVALAMTSVNALSMSLVAILGATLLFIYYRYKHSYWSKRGIPGPKPSIIVGNVIDELIHNKPLIMRQWVQKYGRVFGMYNGVRPVLVVADANILKDIMVKDAHVFPNHRNVEFLHKNSQNMLFFMRDARWKSLRSLLAFTMTSGKIKRLFHLMMEAGDELLAVVGDRAKKANEGGDNTLDTKTVYGCYTLDVIARASFAMRFDSKESEHKHRQSLVAFFMKHLGKIEYLKMITVLLVPKAILRAVEFQLSDTYMEDRIESIVQHIIDTRRKLGPDGRRDDMLQLLLDLDASKGIGEHMLETTTGDESESHHVASADKEEIKDVLEKNGKIAAVAENYGPNAGTNTESKLKLTDREIIGNCRLFLIAGYETTSSLLSFATHTLAHHPEAQEKLFDEIRSNLPHGVFDYEKVTALPFLDAVISETLRLFPPVTHMDREAVEDYRIESLNLTIPKDGVIGIPFYTIHRDERYYEQPDSFIPERFLPENRHKLTPYTYLPFGAGIRHCLGMRFALAEAKLALARLVFNFKFTPAPGQDFPPKLERSQGLLKSDGLKSASCLSTMNTVSVALAAIVGVTAMIIYWARRGIPGPKPLMIVGNFLDELLQNRPLVMQRWCKQYGRVFGTYNGIKPALIVADADILKSILVKDAHIFPNHVHVDFVGETTDNMLFFLKDARWKSLRSLLAFTMTSGKIKRIFPLMIESGDELIALVGDQAKKKENNLLDVKKVYGCYTLDIITRASFAMRFDTKESEQKHRSDLVAFLIAHVGKISWLRIAAALLMPKALLKAIDFNMFGTAIDDRLGSIVQHIIDNRRKMGPDGRRDDMLQLLLDLDASNGIGEHMLETTMGDESESHHVACSDKEEIKTVLEKNTTTPLATVAPNYGPNNELERRLKLTDREITSNSQLFLIAGYETTSSLMSFATFTLAHHPEAQERLYEELKLHLPDGVFDYEKVTTIPYLDAVISETLRLFPPFIHIDREANEEYRIESLRLTIPKYTAVQIPVYAIHHDEQYYEQPDSFIPERFLPENRHKLTPYTYLPFGAGIRHCLGMRFALAVAKLALARLVFNFKFSPEPGYDFPPTIKRTMLMLNSDQLQSATWMLSTSNTMSVILAAIILGATFMTIYYRHKYSFWSKRGIPGPRPYPVVGNLLIVVMHRQPSEMQQWIKQYGRVFGAYNGGKPVLIVAEAEVIKNVMVKDAHVFPNHEHIDFMGKNFGNMLFFMRDARWKSLRSLLAFTMTSGKIKRLFPLMMESGDELIASVGDQAKEEDNLMNPKSVYGSYTLDVIARAAFAMRFDNKESENKHRRELVKFLMKNSGKISWVRVASVLALPKTFLKAIDFRLVDSAVDERLESIVQHIIDTRRKLGPDGRRDDMLQLLLDLDASKGIGEHMLETTTGDESESHHVASADKEEIKDVLEKNGKIAAVAENYGPNAGTEHNKLKLTDDEIIGNCQLFIIAGYETTSSLLSFSTHTLAHHPEAQEKLYEEIKSTFPNGVFDYEKVSTLTYLDAVISENLRMFSPARHVDRQPNDDYRIESLNLTIPKDMPVIIPIHNIHYDEQYYEKPYSFLPERFLPENRHKLTPYTYLPFGAGIRHCLGMRFALAEAKLALARLVFNFKFSPAPGHDFPPKIEHMAHAKWDGLTVKVNMRI</sequence>
<evidence type="ECO:0000313" key="14">
    <source>
        <dbReference type="EMBL" id="KAG9509025.1"/>
    </source>
</evidence>
<dbReference type="InterPro" id="IPR017972">
    <property type="entry name" value="Cyt_P450_CS"/>
</dbReference>
<dbReference type="PANTHER" id="PTHR24292">
    <property type="entry name" value="CYTOCHROME P450"/>
    <property type="match status" value="1"/>
</dbReference>
<proteinExistence type="inferred from homology"/>
<reference evidence="14 15" key="1">
    <citation type="submission" date="2020-10" db="EMBL/GenBank/DDBJ databases">
        <authorList>
            <person name="Klimov P.B."/>
            <person name="Dyachkov S.M."/>
            <person name="Chetverikov P.E."/>
        </authorList>
    </citation>
    <scope>NUCLEOTIDE SEQUENCE [LARGE SCALE GENOMIC DNA]</scope>
    <source>
        <strain evidence="14">BMOC 18-1129-001#AD2665</strain>
        <tissue evidence="14">Entire mites</tissue>
    </source>
</reference>
<comment type="subcellular location">
    <subcellularLocation>
        <location evidence="3">Endoplasmic reticulum membrane</location>
        <topology evidence="3">Peripheral membrane protein</topology>
    </subcellularLocation>
    <subcellularLocation>
        <location evidence="2">Microsome membrane</location>
        <topology evidence="2">Peripheral membrane protein</topology>
    </subcellularLocation>
</comment>
<protein>
    <submittedName>
        <fullName evidence="14">Cytochrome P450 3A11</fullName>
    </submittedName>
</protein>
<evidence type="ECO:0000256" key="2">
    <source>
        <dbReference type="ARBA" id="ARBA00004174"/>
    </source>
</evidence>
<evidence type="ECO:0000256" key="7">
    <source>
        <dbReference type="ARBA" id="ARBA00022824"/>
    </source>
</evidence>
<keyword evidence="8" id="KW-0492">Microsome</keyword>
<keyword evidence="9" id="KW-0560">Oxidoreductase</keyword>
<evidence type="ECO:0000256" key="8">
    <source>
        <dbReference type="ARBA" id="ARBA00022848"/>
    </source>
</evidence>
<dbReference type="InterPro" id="IPR001128">
    <property type="entry name" value="Cyt_P450"/>
</dbReference>
<evidence type="ECO:0000256" key="12">
    <source>
        <dbReference type="ARBA" id="ARBA00023136"/>
    </source>
</evidence>
<feature type="transmembrane region" description="Helical" evidence="13">
    <location>
        <begin position="15"/>
        <end position="35"/>
    </location>
</feature>